<keyword evidence="1" id="KW-1133">Transmembrane helix</keyword>
<dbReference type="Pfam" id="PF19935">
    <property type="entry name" value="DUF6398"/>
    <property type="match status" value="1"/>
</dbReference>
<dbReference type="OrthoDB" id="118081at2157"/>
<accession>A0A8F5ZH12</accession>
<evidence type="ECO:0000313" key="3">
    <source>
        <dbReference type="EMBL" id="QXO93793.1"/>
    </source>
</evidence>
<evidence type="ECO:0000259" key="2">
    <source>
        <dbReference type="Pfam" id="PF19935"/>
    </source>
</evidence>
<dbReference type="EMBL" id="CP077107">
    <property type="protein sequence ID" value="QXO93793.1"/>
    <property type="molecule type" value="Genomic_DNA"/>
</dbReference>
<keyword evidence="1" id="KW-0472">Membrane</keyword>
<dbReference type="AlphaFoldDB" id="A0A8F5ZH12"/>
<reference evidence="3 4" key="1">
    <citation type="submission" date="2021-06" db="EMBL/GenBank/DDBJ databases">
        <title>Complete genome sequence of the secondary alcohol utilizing methanogen Methanospirillum hungatei strain GP1.</title>
        <authorList>
            <person name="Day L.A."/>
            <person name="Costa K.C."/>
        </authorList>
    </citation>
    <scope>NUCLEOTIDE SEQUENCE [LARGE SCALE GENOMIC DNA]</scope>
    <source>
        <strain evidence="3 4">GP1</strain>
    </source>
</reference>
<keyword evidence="1" id="KW-0812">Transmembrane</keyword>
<dbReference type="Proteomes" id="UP000694228">
    <property type="component" value="Chromosome"/>
</dbReference>
<feature type="domain" description="DUF6398" evidence="2">
    <location>
        <begin position="1"/>
        <end position="81"/>
    </location>
</feature>
<gene>
    <name evidence="3" type="ORF">KSK55_10570</name>
</gene>
<protein>
    <recommendedName>
        <fullName evidence="2">DUF6398 domain-containing protein</fullName>
    </recommendedName>
</protein>
<sequence>MIDAFCDERLDDEYAEICRYVAGKLARNRDCQVLRGKIPIWAFGIIYAVGQINFLFDTSFELYQLADDICSYFGTSKSTVS</sequence>
<evidence type="ECO:0000256" key="1">
    <source>
        <dbReference type="SAM" id="Phobius"/>
    </source>
</evidence>
<name>A0A8F5ZH12_METHU</name>
<organism evidence="3 4">
    <name type="scientific">Methanospirillum hungatei</name>
    <dbReference type="NCBI Taxonomy" id="2203"/>
    <lineage>
        <taxon>Archaea</taxon>
        <taxon>Methanobacteriati</taxon>
        <taxon>Methanobacteriota</taxon>
        <taxon>Stenosarchaea group</taxon>
        <taxon>Methanomicrobia</taxon>
        <taxon>Methanomicrobiales</taxon>
        <taxon>Methanospirillaceae</taxon>
        <taxon>Methanospirillum</taxon>
    </lineage>
</organism>
<dbReference type="InterPro" id="IPR045651">
    <property type="entry name" value="DUF6398"/>
</dbReference>
<feature type="transmembrane region" description="Helical" evidence="1">
    <location>
        <begin position="38"/>
        <end position="56"/>
    </location>
</feature>
<proteinExistence type="predicted"/>
<evidence type="ECO:0000313" key="4">
    <source>
        <dbReference type="Proteomes" id="UP000694228"/>
    </source>
</evidence>